<gene>
    <name evidence="1" type="ORF">GLE_3107</name>
</gene>
<protein>
    <submittedName>
        <fullName evidence="1">Uncharacterized protein</fullName>
    </submittedName>
</protein>
<accession>A0A0S2DII2</accession>
<name>A0A0S2DII2_LYSEN</name>
<organism evidence="1 2">
    <name type="scientific">Lysobacter enzymogenes</name>
    <dbReference type="NCBI Taxonomy" id="69"/>
    <lineage>
        <taxon>Bacteria</taxon>
        <taxon>Pseudomonadati</taxon>
        <taxon>Pseudomonadota</taxon>
        <taxon>Gammaproteobacteria</taxon>
        <taxon>Lysobacterales</taxon>
        <taxon>Lysobacteraceae</taxon>
        <taxon>Lysobacter</taxon>
    </lineage>
</organism>
<reference evidence="1 2" key="1">
    <citation type="submission" date="2015-11" db="EMBL/GenBank/DDBJ databases">
        <title>Genome sequences of Lysobacter enzymogenes strain C3 and Lysobacter antibioticus ATCC 29479.</title>
        <authorList>
            <person name="Kobayashi D.Y."/>
        </authorList>
    </citation>
    <scope>NUCLEOTIDE SEQUENCE [LARGE SCALE GENOMIC DNA]</scope>
    <source>
        <strain evidence="1 2">C3</strain>
    </source>
</reference>
<evidence type="ECO:0000313" key="1">
    <source>
        <dbReference type="EMBL" id="ALN58454.1"/>
    </source>
</evidence>
<dbReference type="Proteomes" id="UP000061569">
    <property type="component" value="Chromosome"/>
</dbReference>
<proteinExistence type="predicted"/>
<evidence type="ECO:0000313" key="2">
    <source>
        <dbReference type="Proteomes" id="UP000061569"/>
    </source>
</evidence>
<dbReference type="STRING" id="69.GLE_3107"/>
<dbReference type="AlphaFoldDB" id="A0A0S2DII2"/>
<dbReference type="EMBL" id="CP013140">
    <property type="protein sequence ID" value="ALN58454.1"/>
    <property type="molecule type" value="Genomic_DNA"/>
</dbReference>
<sequence length="41" mass="4411">MLDSSSSVCECANDSGCPRDYISLVLSTTRVRVSTRHLHGG</sequence>
<dbReference type="KEGG" id="lez:GLE_3107"/>